<evidence type="ECO:0000256" key="11">
    <source>
        <dbReference type="ARBA" id="ARBA00023049"/>
    </source>
</evidence>
<sequence length="846" mass="91976">MTSLTRDEARTRAELLRVRRYDVELDLTGLLAGATLRSRSTVDLSARPGGEPTFIDIVADEVRAWLDGAALPADAHDGERLALPALGGDHRLVVESRTDRTEQRSGLHRWVDPSDGGTYVWTSFEPDDARRVFACFDQPDLKAVVAFTVHAPAEWTVASNSAVLDRSPRTADATPASAGPGDGGAAHTWRFADTPRMSPYVTVVCAGPFHRVDRAVDGYELALLARRSLAAELDRQAGELFDLTAAGLRFFGEQFDMPFPQRTYTQVFCPDFQGAMENWGCVTWMDSSLFRGEATHALRERRAVVLLHEMAHMWFGDLVTMRWWDDLWLNESFADWAAMWAAERCTPYTGSWVSFLGVRKESGYSADAGPTTHPIRQDLPTVDHAKAAFDRVTYSKGASVLRQLAAYTGEEAFLAGLRRHFARHAYGNATLDDLLAALTGPSGRDLGAWAREWLLTAGTDTLSVRADVAAEAGDDRRYRSVELLVEPPADRPANRPHRLAVGVYDVEHDRPALRQRVELDAAPPGTAVPELTGAPVADLLLPNDGDLTFARVRPDAATREALLRYGPTLPDPLSRAVARLTLWHLVEDGLLPPAEIVRYAARALAVETDQSVRSGLLGTAERAVRNWTDGAAVPALGDELATACVALARRAEADGDDATRRTALRTALAVSWRAERLAELDGLVGSDVDLRWRWLTQTAATGGYDAEAVAELLALDPDPDAGSRAAAVRAARPEAAAKDEAWRAVVAGAIPVTALTEVAEAFWDPTQDAVLAPFAERFVAELPRLTEGGMTVVMAVTGALFPLHGVARDFPERAVTVAAGLPPLVAARTRGFADELSKMLRARAMR</sequence>
<dbReference type="EMBL" id="JBHLUE010000026">
    <property type="protein sequence ID" value="MFC0568027.1"/>
    <property type="molecule type" value="Genomic_DNA"/>
</dbReference>
<keyword evidence="7" id="KW-0645">Protease</keyword>
<dbReference type="EC" id="3.4.11.2" evidence="4"/>
<dbReference type="RefSeq" id="WP_377343429.1">
    <property type="nucleotide sequence ID" value="NZ_JBHLUE010000026.1"/>
</dbReference>
<gene>
    <name evidence="18" type="primary">pepN</name>
    <name evidence="18" type="ORF">ACFFHU_28270</name>
</gene>
<evidence type="ECO:0000256" key="4">
    <source>
        <dbReference type="ARBA" id="ARBA00012564"/>
    </source>
</evidence>
<feature type="domain" description="ERAP1-like C-terminal" evidence="16">
    <location>
        <begin position="540"/>
        <end position="800"/>
    </location>
</feature>
<dbReference type="NCBIfam" id="TIGR02412">
    <property type="entry name" value="pepN_strep_liv"/>
    <property type="match status" value="1"/>
</dbReference>
<dbReference type="InterPro" id="IPR045357">
    <property type="entry name" value="Aminopeptidase_N-like_N"/>
</dbReference>
<dbReference type="SUPFAM" id="SSF55486">
    <property type="entry name" value="Metalloproteases ('zincins'), catalytic domain"/>
    <property type="match status" value="1"/>
</dbReference>
<dbReference type="GO" id="GO:0016285">
    <property type="term" value="F:alanyl aminopeptidase activity"/>
    <property type="evidence" value="ECO:0007669"/>
    <property type="project" value="UniProtKB-EC"/>
</dbReference>
<evidence type="ECO:0000256" key="10">
    <source>
        <dbReference type="ARBA" id="ARBA00022833"/>
    </source>
</evidence>
<evidence type="ECO:0000313" key="19">
    <source>
        <dbReference type="Proteomes" id="UP001589894"/>
    </source>
</evidence>
<evidence type="ECO:0000313" key="18">
    <source>
        <dbReference type="EMBL" id="MFC0568027.1"/>
    </source>
</evidence>
<accession>A0ABV6P696</accession>
<keyword evidence="11" id="KW-0482">Metalloprotease</keyword>
<dbReference type="InterPro" id="IPR027268">
    <property type="entry name" value="Peptidase_M4/M1_CTD_sf"/>
</dbReference>
<keyword evidence="9 18" id="KW-0378">Hydrolase</keyword>
<evidence type="ECO:0000256" key="12">
    <source>
        <dbReference type="ARBA" id="ARBA00029811"/>
    </source>
</evidence>
<dbReference type="CDD" id="cd09602">
    <property type="entry name" value="M1_APN"/>
    <property type="match status" value="1"/>
</dbReference>
<dbReference type="InterPro" id="IPR050344">
    <property type="entry name" value="Peptidase_M1_aminopeptidases"/>
</dbReference>
<comment type="catalytic activity">
    <reaction evidence="1">
        <text>Release of an N-terminal amino acid, Xaa-|-Yaa- from a peptide, amide or arylamide. Xaa is preferably Ala, but may be most amino acids including Pro (slow action). When a terminal hydrophobic residue is followed by a prolyl residue, the two may be released as an intact Xaa-Pro dipeptide.</text>
        <dbReference type="EC" id="3.4.11.2"/>
    </reaction>
</comment>
<feature type="compositionally biased region" description="Low complexity" evidence="14">
    <location>
        <begin position="170"/>
        <end position="179"/>
    </location>
</feature>
<dbReference type="InterPro" id="IPR014782">
    <property type="entry name" value="Peptidase_M1_dom"/>
</dbReference>
<evidence type="ECO:0000256" key="2">
    <source>
        <dbReference type="ARBA" id="ARBA00001947"/>
    </source>
</evidence>
<dbReference type="Proteomes" id="UP001589894">
    <property type="component" value="Unassembled WGS sequence"/>
</dbReference>
<dbReference type="Pfam" id="PF17900">
    <property type="entry name" value="Peptidase_M1_N"/>
    <property type="match status" value="1"/>
</dbReference>
<feature type="region of interest" description="Disordered" evidence="14">
    <location>
        <begin position="164"/>
        <end position="187"/>
    </location>
</feature>
<evidence type="ECO:0000259" key="16">
    <source>
        <dbReference type="Pfam" id="PF11838"/>
    </source>
</evidence>
<evidence type="ECO:0000256" key="9">
    <source>
        <dbReference type="ARBA" id="ARBA00022801"/>
    </source>
</evidence>
<dbReference type="PRINTS" id="PR00756">
    <property type="entry name" value="ALADIPTASE"/>
</dbReference>
<name>A0ABV6P696_9ACTN</name>
<evidence type="ECO:0000256" key="5">
    <source>
        <dbReference type="ARBA" id="ARBA00015611"/>
    </source>
</evidence>
<feature type="domain" description="Peptidase M1 membrane alanine aminopeptidase" evidence="15">
    <location>
        <begin position="242"/>
        <end position="453"/>
    </location>
</feature>
<organism evidence="18 19">
    <name type="scientific">Plantactinospora siamensis</name>
    <dbReference type="NCBI Taxonomy" id="555372"/>
    <lineage>
        <taxon>Bacteria</taxon>
        <taxon>Bacillati</taxon>
        <taxon>Actinomycetota</taxon>
        <taxon>Actinomycetes</taxon>
        <taxon>Micromonosporales</taxon>
        <taxon>Micromonosporaceae</taxon>
        <taxon>Plantactinospora</taxon>
    </lineage>
</organism>
<evidence type="ECO:0000256" key="14">
    <source>
        <dbReference type="SAM" id="MobiDB-lite"/>
    </source>
</evidence>
<dbReference type="Pfam" id="PF11838">
    <property type="entry name" value="ERAP1_C"/>
    <property type="match status" value="1"/>
</dbReference>
<protein>
    <recommendedName>
        <fullName evidence="5">Aminopeptidase N</fullName>
        <ecNumber evidence="4">3.4.11.2</ecNumber>
    </recommendedName>
    <alternativeName>
        <fullName evidence="12">Alanine aminopeptidase</fullName>
    </alternativeName>
    <alternativeName>
        <fullName evidence="13">Lysyl aminopeptidase</fullName>
    </alternativeName>
</protein>
<feature type="domain" description="Aminopeptidase N-like N-terminal" evidence="17">
    <location>
        <begin position="89"/>
        <end position="200"/>
    </location>
</feature>
<dbReference type="Gene3D" id="2.60.40.1730">
    <property type="entry name" value="tricorn interacting facor f3 domain"/>
    <property type="match status" value="1"/>
</dbReference>
<dbReference type="PANTHER" id="PTHR11533:SF174">
    <property type="entry name" value="PUROMYCIN-SENSITIVE AMINOPEPTIDASE-RELATED"/>
    <property type="match status" value="1"/>
</dbReference>
<evidence type="ECO:0000259" key="15">
    <source>
        <dbReference type="Pfam" id="PF01433"/>
    </source>
</evidence>
<dbReference type="InterPro" id="IPR024571">
    <property type="entry name" value="ERAP1-like_C_dom"/>
</dbReference>
<dbReference type="InterPro" id="IPR001930">
    <property type="entry name" value="Peptidase_M1"/>
</dbReference>
<evidence type="ECO:0000256" key="6">
    <source>
        <dbReference type="ARBA" id="ARBA00022438"/>
    </source>
</evidence>
<evidence type="ECO:0000256" key="13">
    <source>
        <dbReference type="ARBA" id="ARBA00031533"/>
    </source>
</evidence>
<dbReference type="Gene3D" id="1.10.390.10">
    <property type="entry name" value="Neutral Protease Domain 2"/>
    <property type="match status" value="1"/>
</dbReference>
<evidence type="ECO:0000256" key="7">
    <source>
        <dbReference type="ARBA" id="ARBA00022670"/>
    </source>
</evidence>
<dbReference type="Pfam" id="PF01433">
    <property type="entry name" value="Peptidase_M1"/>
    <property type="match status" value="1"/>
</dbReference>
<keyword evidence="8" id="KW-0479">Metal-binding</keyword>
<comment type="similarity">
    <text evidence="3">Belongs to the peptidase M1 family.</text>
</comment>
<reference evidence="18 19" key="1">
    <citation type="submission" date="2024-09" db="EMBL/GenBank/DDBJ databases">
        <authorList>
            <person name="Sun Q."/>
            <person name="Mori K."/>
        </authorList>
    </citation>
    <scope>NUCLEOTIDE SEQUENCE [LARGE SCALE GENOMIC DNA]</scope>
    <source>
        <strain evidence="18 19">TBRC 2205</strain>
    </source>
</reference>
<dbReference type="InterPro" id="IPR012778">
    <property type="entry name" value="Pept_M1_aminopeptidase"/>
</dbReference>
<comment type="cofactor">
    <cofactor evidence="2">
        <name>Zn(2+)</name>
        <dbReference type="ChEBI" id="CHEBI:29105"/>
    </cofactor>
</comment>
<keyword evidence="19" id="KW-1185">Reference proteome</keyword>
<dbReference type="InterPro" id="IPR042097">
    <property type="entry name" value="Aminopeptidase_N-like_N_sf"/>
</dbReference>
<keyword evidence="6 18" id="KW-0031">Aminopeptidase</keyword>
<keyword evidence="10" id="KW-0862">Zinc</keyword>
<evidence type="ECO:0000256" key="1">
    <source>
        <dbReference type="ARBA" id="ARBA00000098"/>
    </source>
</evidence>
<proteinExistence type="inferred from homology"/>
<dbReference type="PANTHER" id="PTHR11533">
    <property type="entry name" value="PROTEASE M1 ZINC METALLOPROTEASE"/>
    <property type="match status" value="1"/>
</dbReference>
<evidence type="ECO:0000259" key="17">
    <source>
        <dbReference type="Pfam" id="PF17900"/>
    </source>
</evidence>
<comment type="caution">
    <text evidence="18">The sequence shown here is derived from an EMBL/GenBank/DDBJ whole genome shotgun (WGS) entry which is preliminary data.</text>
</comment>
<dbReference type="SUPFAM" id="SSF63737">
    <property type="entry name" value="Leukotriene A4 hydrolase N-terminal domain"/>
    <property type="match status" value="1"/>
</dbReference>
<evidence type="ECO:0000256" key="3">
    <source>
        <dbReference type="ARBA" id="ARBA00010136"/>
    </source>
</evidence>
<evidence type="ECO:0000256" key="8">
    <source>
        <dbReference type="ARBA" id="ARBA00022723"/>
    </source>
</evidence>